<accession>A0A1G4B2M6</accession>
<dbReference type="OrthoDB" id="4207421at2759"/>
<sequence length="604" mass="65818">MKKKSTSTLANLAPHRRGKGNQKEEKKDTQAPIPPPLPANRSGPGHPFSNPAPGGSTDQTVDRLANDLLESTIYHHPNGLRSHPSVLLCGTEPMAMAPMISPNVPATAASAYRFVNLPSEEIAAHFKYDAQAAETNQVAPVIPERSSRRPRGERERNIDAFGDPENRPVVLTFPHSETTMLNPGNRHPLFLPASTTTPLGKKDVGAKNDTEFYLINPNLVSDKVAAMLAATEALKPPGSGNNTLSSSKTSGFRRKKVISKVRHALDIFQPKPSTPESRIRGKISAPVGLTTCELPNPAAHYHLEEVEEASPVSSIELRFNEGNNLHNHKVQSIVGGRIIRKTAPDDGRSLRSGGSPDDPSSGQVGVNRTPTPFEYHLKSSIDSTGVPPVPSLNPFDAEKDFDTDLEGILSEKPVCASTPRRPDRKAVPLDSPSKRYAKADDRYLAFMNDNEGGPSAPGPTPKKLKLSGSLRLFHDQPDLSTKKHPSPNKEDLDDLETRFREYAIQQIELSPIEEQPALRIKFAGLIGPAALGPKDKNTTLMSGEAKQRATKPSVVGEASTVSLRQYTREEFTQITTSRIPRPAPRYTSYNRPSNSDALDIDELQ</sequence>
<protein>
    <submittedName>
        <fullName evidence="2">Uncharacterized protein</fullName>
    </submittedName>
</protein>
<dbReference type="AlphaFoldDB" id="A0A1G4B2M6"/>
<feature type="compositionally biased region" description="Polar residues" evidence="1">
    <location>
        <begin position="587"/>
        <end position="596"/>
    </location>
</feature>
<feature type="region of interest" description="Disordered" evidence="1">
    <location>
        <begin position="379"/>
        <end position="398"/>
    </location>
</feature>
<keyword evidence="3" id="KW-1185">Reference proteome</keyword>
<feature type="region of interest" description="Disordered" evidence="1">
    <location>
        <begin position="410"/>
        <end position="434"/>
    </location>
</feature>
<feature type="compositionally biased region" description="Polar residues" evidence="1">
    <location>
        <begin position="1"/>
        <end position="10"/>
    </location>
</feature>
<gene>
    <name evidence="2" type="ORF">CORC01_09165</name>
</gene>
<feature type="compositionally biased region" description="Basic and acidic residues" evidence="1">
    <location>
        <begin position="145"/>
        <end position="158"/>
    </location>
</feature>
<feature type="region of interest" description="Disordered" evidence="1">
    <location>
        <begin position="1"/>
        <end position="60"/>
    </location>
</feature>
<dbReference type="RefSeq" id="XP_022472736.1">
    <property type="nucleotide sequence ID" value="XM_022620794.1"/>
</dbReference>
<proteinExistence type="predicted"/>
<evidence type="ECO:0000313" key="3">
    <source>
        <dbReference type="Proteomes" id="UP000176998"/>
    </source>
</evidence>
<reference evidence="2 3" key="1">
    <citation type="submission" date="2016-09" db="EMBL/GenBank/DDBJ databases">
        <authorList>
            <person name="Capua I."/>
            <person name="De Benedictis P."/>
            <person name="Joannis T."/>
            <person name="Lombin L.H."/>
            <person name="Cattoli G."/>
        </authorList>
    </citation>
    <scope>NUCLEOTIDE SEQUENCE [LARGE SCALE GENOMIC DNA]</scope>
    <source>
        <strain evidence="2 3">IMI 309357</strain>
    </source>
</reference>
<feature type="compositionally biased region" description="Low complexity" evidence="1">
    <location>
        <begin position="352"/>
        <end position="362"/>
    </location>
</feature>
<evidence type="ECO:0000313" key="2">
    <source>
        <dbReference type="EMBL" id="OHE95575.1"/>
    </source>
</evidence>
<feature type="region of interest" description="Disordered" evidence="1">
    <location>
        <begin position="576"/>
        <end position="604"/>
    </location>
</feature>
<feature type="region of interest" description="Disordered" evidence="1">
    <location>
        <begin position="343"/>
        <end position="372"/>
    </location>
</feature>
<dbReference type="EMBL" id="MJBS01000081">
    <property type="protein sequence ID" value="OHE95575.1"/>
    <property type="molecule type" value="Genomic_DNA"/>
</dbReference>
<feature type="region of interest" description="Disordered" evidence="1">
    <location>
        <begin position="143"/>
        <end position="168"/>
    </location>
</feature>
<organism evidence="2 3">
    <name type="scientific">Colletotrichum orchidophilum</name>
    <dbReference type="NCBI Taxonomy" id="1209926"/>
    <lineage>
        <taxon>Eukaryota</taxon>
        <taxon>Fungi</taxon>
        <taxon>Dikarya</taxon>
        <taxon>Ascomycota</taxon>
        <taxon>Pezizomycotina</taxon>
        <taxon>Sordariomycetes</taxon>
        <taxon>Hypocreomycetidae</taxon>
        <taxon>Glomerellales</taxon>
        <taxon>Glomerellaceae</taxon>
        <taxon>Colletotrichum</taxon>
    </lineage>
</organism>
<comment type="caution">
    <text evidence="2">The sequence shown here is derived from an EMBL/GenBank/DDBJ whole genome shotgun (WGS) entry which is preliminary data.</text>
</comment>
<evidence type="ECO:0000256" key="1">
    <source>
        <dbReference type="SAM" id="MobiDB-lite"/>
    </source>
</evidence>
<name>A0A1G4B2M6_9PEZI</name>
<dbReference type="GeneID" id="34562304"/>
<dbReference type="Proteomes" id="UP000176998">
    <property type="component" value="Unassembled WGS sequence"/>
</dbReference>